<dbReference type="AlphaFoldDB" id="A0A5T1M2M0"/>
<evidence type="ECO:0000313" key="3">
    <source>
        <dbReference type="EMBL" id="EAL6610988.1"/>
    </source>
</evidence>
<protein>
    <submittedName>
        <fullName evidence="1">Histidine kinase</fullName>
    </submittedName>
</protein>
<evidence type="ECO:0000313" key="6">
    <source>
        <dbReference type="EMBL" id="ECR9565841.1"/>
    </source>
</evidence>
<dbReference type="EMBL" id="AACQDH010000007">
    <property type="protein sequence ID" value="EAL6610988.1"/>
    <property type="molecule type" value="Genomic_DNA"/>
</dbReference>
<comment type="caution">
    <text evidence="1">The sequence shown here is derived from an EMBL/GenBank/DDBJ whole genome shotgun (WGS) entry which is preliminary data.</text>
</comment>
<organism evidence="1">
    <name type="scientific">Campylobacter jejuni</name>
    <dbReference type="NCBI Taxonomy" id="197"/>
    <lineage>
        <taxon>Bacteria</taxon>
        <taxon>Pseudomonadati</taxon>
        <taxon>Campylobacterota</taxon>
        <taxon>Epsilonproteobacteria</taxon>
        <taxon>Campylobacterales</taxon>
        <taxon>Campylobacteraceae</taxon>
        <taxon>Campylobacter</taxon>
    </lineage>
</organism>
<proteinExistence type="predicted"/>
<keyword evidence="1" id="KW-0808">Transferase</keyword>
<evidence type="ECO:0000313" key="5">
    <source>
        <dbReference type="EMBL" id="ECQ6944463.1"/>
    </source>
</evidence>
<dbReference type="RefSeq" id="WP_002889069.1">
    <property type="nucleotide sequence ID" value="NZ_AP028401.1"/>
</dbReference>
<reference evidence="1" key="1">
    <citation type="submission" date="2019-05" db="EMBL/GenBank/DDBJ databases">
        <authorList>
            <consortium name="NARMS: The National Antimicrobial Resistance Monitoring System"/>
        </authorList>
    </citation>
    <scope>NUCLEOTIDE SEQUENCE</scope>
    <source>
        <strain evidence="3">CVM N17C128</strain>
        <strain evidence="2">CVM N17C319</strain>
        <strain evidence="1">FSIS11920741</strain>
        <strain evidence="6">FSIS11924072</strain>
        <strain evidence="7">FSIS11924316</strain>
    </source>
</reference>
<evidence type="ECO:0000313" key="7">
    <source>
        <dbReference type="EMBL" id="ECT4288678.1"/>
    </source>
</evidence>
<reference evidence="4" key="2">
    <citation type="submission" date="2019-08" db="EMBL/GenBank/DDBJ databases">
        <authorList>
            <person name="Ashton P.M."/>
            <person name="Dallman T."/>
            <person name="Nair S."/>
            <person name="De Pinna E."/>
            <person name="Peters T."/>
            <person name="Grant K."/>
        </authorList>
    </citation>
    <scope>NUCLEOTIDE SEQUENCE</scope>
    <source>
        <strain evidence="4">277750</strain>
        <strain evidence="5">282431</strain>
    </source>
</reference>
<gene>
    <name evidence="3" type="ORF">DSU49_03595</name>
    <name evidence="2" type="ORF">DSW11_04300</name>
    <name evidence="7" type="ORF">F2L97_03480</name>
    <name evidence="6" type="ORF">F2M69_04185</name>
    <name evidence="1" type="ORF">FDO12_06310</name>
    <name evidence="4" type="ORF">FZJ47_02890</name>
    <name evidence="5" type="ORF">FZL67_02130</name>
</gene>
<evidence type="ECO:0000313" key="4">
    <source>
        <dbReference type="EMBL" id="ECQ5399547.1"/>
    </source>
</evidence>
<dbReference type="GO" id="GO:0016301">
    <property type="term" value="F:kinase activity"/>
    <property type="evidence" value="ECO:0007669"/>
    <property type="project" value="UniProtKB-KW"/>
</dbReference>
<evidence type="ECO:0000313" key="2">
    <source>
        <dbReference type="EMBL" id="EAL6435424.1"/>
    </source>
</evidence>
<keyword evidence="1" id="KW-0418">Kinase</keyword>
<dbReference type="EMBL" id="AAKBIN010000003">
    <property type="protein sequence ID" value="ECQ5399547.1"/>
    <property type="molecule type" value="Genomic_DNA"/>
</dbReference>
<name>A0A5T1M2M0_CAMJU</name>
<sequence>MQNYKKLGIEHFYKKDFKTAKMYFSMAYEKRKNKRLLNFICLCDLALKSPKEASLLFDFYIEHYKISSIDKDLEEILSTIEFKKQENKQENEFENEFEDGHALNYQDFLKSEEELGFQKSFENIINSTKLVIDNRDDFLDFLEKLLDNGYKDMTLNYIENVMPHFWANNRFIKLQEKLMGFKSEIKT</sequence>
<dbReference type="EMBL" id="AAKMSR010000005">
    <property type="protein sequence ID" value="ECT4288678.1"/>
    <property type="molecule type" value="Genomic_DNA"/>
</dbReference>
<dbReference type="EMBL" id="AAKBRH010000002">
    <property type="protein sequence ID" value="ECQ6944463.1"/>
    <property type="molecule type" value="Genomic_DNA"/>
</dbReference>
<dbReference type="EMBL" id="AACMKI010000019">
    <property type="protein sequence ID" value="EAL2208333.1"/>
    <property type="molecule type" value="Genomic_DNA"/>
</dbReference>
<dbReference type="EMBL" id="AACPZM010000030">
    <property type="protein sequence ID" value="EAL6435424.1"/>
    <property type="molecule type" value="Genomic_DNA"/>
</dbReference>
<evidence type="ECO:0000313" key="1">
    <source>
        <dbReference type="EMBL" id="EAL2208333.1"/>
    </source>
</evidence>
<accession>A0A5T1M2M0</accession>
<dbReference type="EMBL" id="AAKHYM010000004">
    <property type="protein sequence ID" value="ECR9565841.1"/>
    <property type="molecule type" value="Genomic_DNA"/>
</dbReference>